<gene>
    <name evidence="2" type="ORF">ACFHYQ_26005</name>
</gene>
<accession>A0ABV6UC39</accession>
<dbReference type="Gene3D" id="2.130.10.10">
    <property type="entry name" value="YVTN repeat-like/Quinoprotein amine dehydrogenase"/>
    <property type="match status" value="1"/>
</dbReference>
<keyword evidence="3" id="KW-1185">Reference proteome</keyword>
<evidence type="ECO:0000256" key="1">
    <source>
        <dbReference type="SAM" id="MobiDB-lite"/>
    </source>
</evidence>
<sequence length="816" mass="81974">MVAAVILVAAVLGVVVVNRVGSPAGAGLTLAAGEGRSADAVFTAPGLPGSGSSQVLNAIASVGSTIVAAGSDTTGPAPRPLFLVSVDGGRRWELGRVEGSTAVSAGGSTVSAAGYEPATGAVGRVAGGTGGWLAVGTDVPGRVSGPPPAEQADQEGEAGRGGWANPVAVRGMWVSSDGRSWTAVGADRLAAFRGQDRIVDVTRTASGFLAVGVTVLGDGTVGPVAWVSPDGTNWTRVDPDRIGSGNGARGIRAVAARGDRVVALAEPGSNGTRGGDRGSVVLRSDDGGRSWLRTAAALPGVRPEPGTLTATKKGFVLVPIRQRSASGDVRVRCSRDGVRWSRCGTIGRLGPDGTGVRGLTSSAAGVAAVTEYAWEKYAVYTSKDGRGWTRRADLGEIPGTLRGLAITDKGLLVASGDKRGPGDVENLPVLVEIKKGKPVSAVRLEEIAGLDRTVRDPADLVAAGGVFVAVGSANGDAAIWTSADNGETWTDAGSPDLLGGPGRQALSGVAHGPYGWLAVGGTMTDPAVTRPLLVTSADGRSWHPVPMPEVAAGHFLLAPRVVAAGPKGYVLAGEDHGSTGVLPALWFSPDLKRFARVPPERMPAGGAGVRIADVAATPYGFVAVGGAGAADREAGVVWVSPDGLNWTSRGRVIPPDARSAGLRHVVTTAAGAVVMIGVSVTGEGARPFSALSDWKSASAEAAAEAGGMRWEYGAMPAEAGASVLDVTVTRSGLVAVGAYGSAGEVDSTAWISGDGRGWTRVAGDGPGGPDAQTLGGPGARWFGMVAASGDAVVAIGRSAAGDHLTVWRSRVMTGDQ</sequence>
<dbReference type="SUPFAM" id="SSF50939">
    <property type="entry name" value="Sialidases"/>
    <property type="match status" value="2"/>
</dbReference>
<dbReference type="Proteomes" id="UP001589870">
    <property type="component" value="Unassembled WGS sequence"/>
</dbReference>
<proteinExistence type="predicted"/>
<protein>
    <recommendedName>
        <fullName evidence="4">Exo-alpha-sialidase</fullName>
    </recommendedName>
</protein>
<evidence type="ECO:0008006" key="4">
    <source>
        <dbReference type="Google" id="ProtNLM"/>
    </source>
</evidence>
<dbReference type="EMBL" id="JBHMQT010000058">
    <property type="protein sequence ID" value="MFC0865757.1"/>
    <property type="molecule type" value="Genomic_DNA"/>
</dbReference>
<reference evidence="2 3" key="1">
    <citation type="submission" date="2024-09" db="EMBL/GenBank/DDBJ databases">
        <authorList>
            <person name="Sun Q."/>
            <person name="Mori K."/>
        </authorList>
    </citation>
    <scope>NUCLEOTIDE SEQUENCE [LARGE SCALE GENOMIC DNA]</scope>
    <source>
        <strain evidence="2 3">TBRC 1851</strain>
    </source>
</reference>
<evidence type="ECO:0000313" key="3">
    <source>
        <dbReference type="Proteomes" id="UP001589870"/>
    </source>
</evidence>
<comment type="caution">
    <text evidence="2">The sequence shown here is derived from an EMBL/GenBank/DDBJ whole genome shotgun (WGS) entry which is preliminary data.</text>
</comment>
<evidence type="ECO:0000313" key="2">
    <source>
        <dbReference type="EMBL" id="MFC0865757.1"/>
    </source>
</evidence>
<dbReference type="InterPro" id="IPR036278">
    <property type="entry name" value="Sialidase_sf"/>
</dbReference>
<name>A0ABV6UC39_9ACTN</name>
<organism evidence="2 3">
    <name type="scientific">Sphaerimonospora cavernae</name>
    <dbReference type="NCBI Taxonomy" id="1740611"/>
    <lineage>
        <taxon>Bacteria</taxon>
        <taxon>Bacillati</taxon>
        <taxon>Actinomycetota</taxon>
        <taxon>Actinomycetes</taxon>
        <taxon>Streptosporangiales</taxon>
        <taxon>Streptosporangiaceae</taxon>
        <taxon>Sphaerimonospora</taxon>
    </lineage>
</organism>
<feature type="region of interest" description="Disordered" evidence="1">
    <location>
        <begin position="143"/>
        <end position="164"/>
    </location>
</feature>
<dbReference type="InterPro" id="IPR015943">
    <property type="entry name" value="WD40/YVTN_repeat-like_dom_sf"/>
</dbReference>